<name>A0ABX0Q2W8_9GAMM</name>
<comment type="caution">
    <text evidence="1">The sequence shown here is derived from an EMBL/GenBank/DDBJ whole genome shotgun (WGS) entry which is preliminary data.</text>
</comment>
<organism evidence="1 2">
    <name type="scientific">Luteibacter jiangsuensis</name>
    <dbReference type="NCBI Taxonomy" id="637577"/>
    <lineage>
        <taxon>Bacteria</taxon>
        <taxon>Pseudomonadati</taxon>
        <taxon>Pseudomonadota</taxon>
        <taxon>Gammaproteobacteria</taxon>
        <taxon>Lysobacterales</taxon>
        <taxon>Rhodanobacteraceae</taxon>
        <taxon>Luteibacter</taxon>
    </lineage>
</organism>
<protein>
    <recommendedName>
        <fullName evidence="3">Methyltransferase family protein</fullName>
    </recommendedName>
</protein>
<keyword evidence="2" id="KW-1185">Reference proteome</keyword>
<evidence type="ECO:0000313" key="1">
    <source>
        <dbReference type="EMBL" id="NID04870.1"/>
    </source>
</evidence>
<evidence type="ECO:0008006" key="3">
    <source>
        <dbReference type="Google" id="ProtNLM"/>
    </source>
</evidence>
<gene>
    <name evidence="1" type="ORF">HBF26_08220</name>
</gene>
<evidence type="ECO:0000313" key="2">
    <source>
        <dbReference type="Proteomes" id="UP001429601"/>
    </source>
</evidence>
<dbReference type="Proteomes" id="UP001429601">
    <property type="component" value="Unassembled WGS sequence"/>
</dbReference>
<dbReference type="InterPro" id="IPR029063">
    <property type="entry name" value="SAM-dependent_MTases_sf"/>
</dbReference>
<proteinExistence type="predicted"/>
<dbReference type="Gene3D" id="3.40.50.150">
    <property type="entry name" value="Vaccinia Virus protein VP39"/>
    <property type="match status" value="1"/>
</dbReference>
<sequence length="299" mass="32045">MNTQEWSNLLANALTALEAGKDGEARDLLAMASERGSHMAAGLLHTLAGSEVSNAYDQPRAFERFIRGDGNRALYDAVSAELASIYATHRPHSLLDIGAGDGMALAPAVRASDDAINRLDVVEPNTTLLASLMANLPMVEGHETTLEQFVSDLPATAHWDMAQSTFALQSIAPDARKTALRLLAAHVDRLVIVEFDVPDLVAGTPEYRASLAARYEQAASDCGEDAELVAGGFLAPMLLGQLRAAEPSNHEQSKTAWIIELADAGFRVVRVTHVHAYSWANAFLIEAVPVGHSLDQPTN</sequence>
<reference evidence="1 2" key="1">
    <citation type="journal article" date="2011" name="Curr. Microbiol.">
        <title>Luteibacter jiangsuensis sp. nov.: a methamidophos-degrading bacterium isolated from a methamidophos-manufacturing factory.</title>
        <authorList>
            <person name="Wang L."/>
            <person name="Wang G.L."/>
            <person name="Li S.P."/>
            <person name="Jiang J.D."/>
        </authorList>
    </citation>
    <scope>NUCLEOTIDE SEQUENCE [LARGE SCALE GENOMIC DNA]</scope>
    <source>
        <strain evidence="1 2">CGMCC 1.10133</strain>
    </source>
</reference>
<dbReference type="EMBL" id="JAAQQR010000003">
    <property type="protein sequence ID" value="NID04870.1"/>
    <property type="molecule type" value="Genomic_DNA"/>
</dbReference>
<accession>A0ABX0Q2W8</accession>
<dbReference type="SUPFAM" id="SSF53335">
    <property type="entry name" value="S-adenosyl-L-methionine-dependent methyltransferases"/>
    <property type="match status" value="1"/>
</dbReference>